<keyword evidence="5" id="KW-0812">Transmembrane</keyword>
<dbReference type="PANTHER" id="PTHR43280:SF34">
    <property type="entry name" value="ARAC-FAMILY TRANSCRIPTIONAL REGULATOR"/>
    <property type="match status" value="1"/>
</dbReference>
<evidence type="ECO:0000256" key="3">
    <source>
        <dbReference type="ARBA" id="ARBA00023163"/>
    </source>
</evidence>
<evidence type="ECO:0000256" key="1">
    <source>
        <dbReference type="ARBA" id="ARBA00023015"/>
    </source>
</evidence>
<dbReference type="Gene3D" id="1.25.40.10">
    <property type="entry name" value="Tetratricopeptide repeat domain"/>
    <property type="match status" value="1"/>
</dbReference>
<dbReference type="Pfam" id="PF12833">
    <property type="entry name" value="HTH_18"/>
    <property type="match status" value="1"/>
</dbReference>
<dbReference type="SUPFAM" id="SSF48452">
    <property type="entry name" value="TPR-like"/>
    <property type="match status" value="1"/>
</dbReference>
<name>A0A3A1N706_9FLAO</name>
<dbReference type="InterPro" id="IPR011990">
    <property type="entry name" value="TPR-like_helical_dom_sf"/>
</dbReference>
<feature type="coiled-coil region" evidence="4">
    <location>
        <begin position="429"/>
        <end position="480"/>
    </location>
</feature>
<sequence>MHRLKLGKSNELGFLRISKEFLSFSIFLLFSLTILSQDLMVKKSSYRDSIVKYLYNDSARTKYFIEGYISHSNRNNDSKKLFDAYHAMASFYYQYNDTLKLVEYTDKLFSVAKKNNLKIELLKAYHLKNNALTMTSGLGDERILGNIYEALKIAKEIQSTVWECKYYDDLASYYEITGDFEKALNQYKDNLAVLNKIAESPDYEKFKIWGGSIEKTYLELTDIYIDLKEVDSAKTYSKMAKSVLDTTVGKYHDAHCFRNKIHELEINLLEDNIDSAKENLKEAFEIVPETYKNSFKENSKYYYSGLISYYEGDFDKAIKNFEAMDTLSIQSNERAGFFLDDFYKIQYKSYLKTNDLERADYFFEKHLASLKGQMNINNSVNSNFKNLEISQYNEEVRALKKERLKQRLILSVILLVAFVVTVLIIVLFRVKQKRNKEKLELLMERISEQESLVKPKVVPLKINDDEIKRIIKRINELEETGYYLKNDCTLSNLAKKLKTNTTYLSKIFNIHYEKSFNTYINDLRIDFVIERLKHDTLFRRYSIQSLANEVGFKSKESFNAAFKKRTGVLPSALVKKLTKK</sequence>
<evidence type="ECO:0000256" key="5">
    <source>
        <dbReference type="SAM" id="Phobius"/>
    </source>
</evidence>
<reference evidence="7 8" key="1">
    <citation type="submission" date="2018-08" db="EMBL/GenBank/DDBJ databases">
        <title>Proposal of Muricauda 72 sp.nov. and Muricauda NH166 sp.nov., isolated from seawater.</title>
        <authorList>
            <person name="Cheng H."/>
            <person name="Wu Y.-H."/>
            <person name="Guo L.-L."/>
            <person name="Xu X.-W."/>
        </authorList>
    </citation>
    <scope>NUCLEOTIDE SEQUENCE [LARGE SCALE GENOMIC DNA]</scope>
    <source>
        <strain evidence="7 8">KCTC 22173</strain>
    </source>
</reference>
<feature type="coiled-coil region" evidence="4">
    <location>
        <begin position="259"/>
        <end position="286"/>
    </location>
</feature>
<dbReference type="RefSeq" id="WP_119608798.1">
    <property type="nucleotide sequence ID" value="NZ_QXFH01000076.1"/>
</dbReference>
<dbReference type="SMART" id="SM00342">
    <property type="entry name" value="HTH_ARAC"/>
    <property type="match status" value="1"/>
</dbReference>
<gene>
    <name evidence="7" type="ORF">D2V08_14090</name>
</gene>
<evidence type="ECO:0000259" key="6">
    <source>
        <dbReference type="PROSITE" id="PS01124"/>
    </source>
</evidence>
<protein>
    <submittedName>
        <fullName evidence="7">AraC family transcriptional regulator</fullName>
    </submittedName>
</protein>
<keyword evidence="4" id="KW-0175">Coiled coil</keyword>
<evidence type="ECO:0000256" key="4">
    <source>
        <dbReference type="SAM" id="Coils"/>
    </source>
</evidence>
<feature type="domain" description="HTH araC/xylS-type" evidence="6">
    <location>
        <begin position="468"/>
        <end position="576"/>
    </location>
</feature>
<keyword evidence="3" id="KW-0804">Transcription</keyword>
<organism evidence="7 8">
    <name type="scientific">Flagellimonas lutimaris</name>
    <dbReference type="NCBI Taxonomy" id="475082"/>
    <lineage>
        <taxon>Bacteria</taxon>
        <taxon>Pseudomonadati</taxon>
        <taxon>Bacteroidota</taxon>
        <taxon>Flavobacteriia</taxon>
        <taxon>Flavobacteriales</taxon>
        <taxon>Flavobacteriaceae</taxon>
        <taxon>Flagellimonas</taxon>
    </lineage>
</organism>
<keyword evidence="5" id="KW-0472">Membrane</keyword>
<dbReference type="SUPFAM" id="SSF46689">
    <property type="entry name" value="Homeodomain-like"/>
    <property type="match status" value="1"/>
</dbReference>
<dbReference type="Gene3D" id="1.10.10.60">
    <property type="entry name" value="Homeodomain-like"/>
    <property type="match status" value="2"/>
</dbReference>
<dbReference type="InterPro" id="IPR018060">
    <property type="entry name" value="HTH_AraC"/>
</dbReference>
<keyword evidence="1" id="KW-0805">Transcription regulation</keyword>
<evidence type="ECO:0000256" key="2">
    <source>
        <dbReference type="ARBA" id="ARBA00023125"/>
    </source>
</evidence>
<keyword evidence="5" id="KW-1133">Transmembrane helix</keyword>
<dbReference type="GO" id="GO:0003700">
    <property type="term" value="F:DNA-binding transcription factor activity"/>
    <property type="evidence" value="ECO:0007669"/>
    <property type="project" value="InterPro"/>
</dbReference>
<evidence type="ECO:0000313" key="8">
    <source>
        <dbReference type="Proteomes" id="UP000266067"/>
    </source>
</evidence>
<comment type="caution">
    <text evidence="7">The sequence shown here is derived from an EMBL/GenBank/DDBJ whole genome shotgun (WGS) entry which is preliminary data.</text>
</comment>
<dbReference type="PANTHER" id="PTHR43280">
    <property type="entry name" value="ARAC-FAMILY TRANSCRIPTIONAL REGULATOR"/>
    <property type="match status" value="1"/>
</dbReference>
<dbReference type="AlphaFoldDB" id="A0A3A1N706"/>
<dbReference type="Proteomes" id="UP000266067">
    <property type="component" value="Unassembled WGS sequence"/>
</dbReference>
<dbReference type="GO" id="GO:0043565">
    <property type="term" value="F:sequence-specific DNA binding"/>
    <property type="evidence" value="ECO:0007669"/>
    <property type="project" value="InterPro"/>
</dbReference>
<proteinExistence type="predicted"/>
<keyword evidence="2" id="KW-0238">DNA-binding</keyword>
<dbReference type="EMBL" id="QXFH01000076">
    <property type="protein sequence ID" value="RIV31571.1"/>
    <property type="molecule type" value="Genomic_DNA"/>
</dbReference>
<accession>A0A3A1N706</accession>
<keyword evidence="8" id="KW-1185">Reference proteome</keyword>
<dbReference type="InterPro" id="IPR009057">
    <property type="entry name" value="Homeodomain-like_sf"/>
</dbReference>
<dbReference type="PROSITE" id="PS01124">
    <property type="entry name" value="HTH_ARAC_FAMILY_2"/>
    <property type="match status" value="1"/>
</dbReference>
<evidence type="ECO:0000313" key="7">
    <source>
        <dbReference type="EMBL" id="RIV31571.1"/>
    </source>
</evidence>
<feature type="transmembrane region" description="Helical" evidence="5">
    <location>
        <begin position="408"/>
        <end position="428"/>
    </location>
</feature>
<dbReference type="OrthoDB" id="5295174at2"/>